<dbReference type="InterPro" id="IPR017853">
    <property type="entry name" value="GH"/>
</dbReference>
<dbReference type="InterPro" id="IPR050985">
    <property type="entry name" value="Alpha-glycosidase_related"/>
</dbReference>
<dbReference type="GO" id="GO:0004557">
    <property type="term" value="F:alpha-galactosidase activity"/>
    <property type="evidence" value="ECO:0007669"/>
    <property type="project" value="UniProtKB-UniRule"/>
</dbReference>
<dbReference type="InterPro" id="IPR013785">
    <property type="entry name" value="Aldolase_TIM"/>
</dbReference>
<dbReference type="Pfam" id="PF16874">
    <property type="entry name" value="Glyco_hydro_36C"/>
    <property type="match status" value="1"/>
</dbReference>
<dbReference type="EMBL" id="CP001826">
    <property type="protein sequence ID" value="ACZ43333.1"/>
    <property type="molecule type" value="Genomic_DNA"/>
</dbReference>
<feature type="domain" description="Glycosyl hydrolase family 36 C-terminal" evidence="8">
    <location>
        <begin position="621"/>
        <end position="696"/>
    </location>
</feature>
<evidence type="ECO:0000256" key="5">
    <source>
        <dbReference type="PIRNR" id="PIRNR005536"/>
    </source>
</evidence>
<dbReference type="PIRSF" id="PIRSF005536">
    <property type="entry name" value="Agal"/>
    <property type="match status" value="1"/>
</dbReference>
<dbReference type="PRINTS" id="PR00743">
    <property type="entry name" value="GLHYDRLASE36"/>
</dbReference>
<feature type="binding site" evidence="7">
    <location>
        <begin position="448"/>
        <end position="452"/>
    </location>
    <ligand>
        <name>substrate</name>
    </ligand>
</feature>
<evidence type="ECO:0000256" key="3">
    <source>
        <dbReference type="ARBA" id="ARBA00022801"/>
    </source>
</evidence>
<protein>
    <recommendedName>
        <fullName evidence="2 5">Alpha-galactosidase</fullName>
        <ecNumber evidence="2 5">3.2.1.22</ecNumber>
    </recommendedName>
</protein>
<dbReference type="AlphaFoldDB" id="D1CHW2"/>
<dbReference type="eggNOG" id="COG3345">
    <property type="taxonomic scope" value="Bacteria"/>
</dbReference>
<comment type="catalytic activity">
    <reaction evidence="1 5">
        <text>Hydrolysis of terminal, non-reducing alpha-D-galactose residues in alpha-D-galactosides, including galactose oligosaccharides, galactomannans and galactolipids.</text>
        <dbReference type="EC" id="3.2.1.22"/>
    </reaction>
</comment>
<dbReference type="PROSITE" id="PS00512">
    <property type="entry name" value="ALPHA_GALACTOSIDASE"/>
    <property type="match status" value="1"/>
</dbReference>
<feature type="domain" description="Glycosyl hydrolase family 36 N-terminal" evidence="9">
    <location>
        <begin position="27"/>
        <end position="256"/>
    </location>
</feature>
<sequence length="699" mass="79443">MPIVERDGTWWIAGQRFCYALRRDEEGQLRHLHFGSLLTDADVLGRAAKFTGPFMGNLGLEYPAWGGLYFEEPCLKLSFADGSRGALLEYSSHRIWEEEGVSWLEITLRDPAYPLLVRLAYGLHEGYDLLERYAEVVNESGEPVQLEEVLSAAWHLPPGGGYTLVHLAGRWGAETQVIEEPVTPGKKVLESRRGHTSHFANPWYAITRGKPLEESCEVWFGAVAWSGNWKLAVEADTTGRVQVSGGINDFDFAWRLGPGESFRTPSFFGGFTSGGLGDASRVLHRFERERVLPREFASQPRPVLYNSWEATGFDINEENQSRLAEIAASLGVELFVVDDGWFGARDSDRAGLGDWTPSPKKFPQGLGPLIQRVKDLGMAFGLWVEPEMVNPDSDLYRAHPDWVYHFPKRPRTESRNQLVLNLARPEVEEHITSVLDKLLSEYDIDFIKWDMNRPFSEPGWPDAPPERQREVWVRHVQAVYRILRTLRERHPRVAFESCSGGGGRVDLGIMALTDQVWTSDNTDAYDRLWIQEGYSMAYCARTMMCWVTDSPSHFSNRAVPLRFRFHCAMMGGLGIGGNLLKWSEPELEEARRLVARYKEIRHIVQFGDQYRLSSPRKGDVTAVQYVSPERGESVCFVLRPVHRLMDPMPRVRLLGLDPDATYQVEPLGVKLRGDVLMAHGLELPLWGDWASELLWLRRG</sequence>
<dbReference type="Gene3D" id="2.70.98.60">
    <property type="entry name" value="alpha-galactosidase from lactobacil brevis"/>
    <property type="match status" value="1"/>
</dbReference>
<dbReference type="GO" id="GO:0016052">
    <property type="term" value="P:carbohydrate catabolic process"/>
    <property type="evidence" value="ECO:0007669"/>
    <property type="project" value="InterPro"/>
</dbReference>
<dbReference type="STRING" id="525904.Tter_2439"/>
<dbReference type="InterPro" id="IPR031705">
    <property type="entry name" value="Glyco_hydro_36_C"/>
</dbReference>
<dbReference type="InterPro" id="IPR002252">
    <property type="entry name" value="Glyco_hydro_36"/>
</dbReference>
<dbReference type="Pfam" id="PF16875">
    <property type="entry name" value="Glyco_hydro_36N"/>
    <property type="match status" value="1"/>
</dbReference>
<organism evidence="10 11">
    <name type="scientific">Thermobaculum terrenum (strain ATCC BAA-798 / CCMEE 7001 / YNP1)</name>
    <dbReference type="NCBI Taxonomy" id="525904"/>
    <lineage>
        <taxon>Bacteria</taxon>
        <taxon>Bacillati</taxon>
        <taxon>Chloroflexota</taxon>
        <taxon>Chloroflexia</taxon>
        <taxon>Candidatus Thermobaculales</taxon>
        <taxon>Candidatus Thermobaculaceae</taxon>
        <taxon>Thermobaculum</taxon>
    </lineage>
</organism>
<evidence type="ECO:0000259" key="9">
    <source>
        <dbReference type="Pfam" id="PF16875"/>
    </source>
</evidence>
<dbReference type="EC" id="3.2.1.22" evidence="2 5"/>
<feature type="binding site" evidence="7">
    <location>
        <position position="520"/>
    </location>
    <ligand>
        <name>substrate</name>
    </ligand>
</feature>
<dbReference type="Proteomes" id="UP000000323">
    <property type="component" value="Chromosome 2"/>
</dbReference>
<dbReference type="OrthoDB" id="9758822at2"/>
<feature type="binding site" evidence="7">
    <location>
        <position position="415"/>
    </location>
    <ligand>
        <name>substrate</name>
    </ligand>
</feature>
<dbReference type="FunFam" id="3.20.20.70:FF:000118">
    <property type="entry name" value="Alpha-galactosidase"/>
    <property type="match status" value="1"/>
</dbReference>
<dbReference type="Pfam" id="PF02065">
    <property type="entry name" value="Melibiase"/>
    <property type="match status" value="1"/>
</dbReference>
<evidence type="ECO:0000256" key="4">
    <source>
        <dbReference type="ARBA" id="ARBA00023295"/>
    </source>
</evidence>
<dbReference type="RefSeq" id="WP_012876364.1">
    <property type="nucleotide sequence ID" value="NC_013526.1"/>
</dbReference>
<dbReference type="KEGG" id="ttr:Tter_2439"/>
<name>D1CHW2_THET1</name>
<dbReference type="InterPro" id="IPR038417">
    <property type="entry name" value="Alpga-gal_N_sf"/>
</dbReference>
<reference evidence="11" key="1">
    <citation type="journal article" date="2010" name="Stand. Genomic Sci.">
        <title>Complete genome sequence of 'Thermobaculum terrenum' type strain (YNP1).</title>
        <authorList>
            <person name="Kiss H."/>
            <person name="Cleland D."/>
            <person name="Lapidus A."/>
            <person name="Lucas S."/>
            <person name="Glavina Del Rio T."/>
            <person name="Nolan M."/>
            <person name="Tice H."/>
            <person name="Han C."/>
            <person name="Goodwin L."/>
            <person name="Pitluck S."/>
            <person name="Liolios K."/>
            <person name="Ivanova N."/>
            <person name="Mavromatis K."/>
            <person name="Ovchinnikova G."/>
            <person name="Pati A."/>
            <person name="Chen A."/>
            <person name="Palaniappan K."/>
            <person name="Land M."/>
            <person name="Hauser L."/>
            <person name="Chang Y."/>
            <person name="Jeffries C."/>
            <person name="Lu M."/>
            <person name="Brettin T."/>
            <person name="Detter J."/>
            <person name="Goker M."/>
            <person name="Tindall B."/>
            <person name="Beck B."/>
            <person name="McDermott T."/>
            <person name="Woyke T."/>
            <person name="Bristow J."/>
            <person name="Eisen J."/>
            <person name="Markowitz V."/>
            <person name="Hugenholtz P."/>
            <person name="Kyrpides N."/>
            <person name="Klenk H."/>
            <person name="Cheng J."/>
        </authorList>
    </citation>
    <scope>NUCLEOTIDE SEQUENCE [LARGE SCALE GENOMIC DNA]</scope>
    <source>
        <strain evidence="11">ATCC BAA-798 / YNP1</strain>
    </source>
</reference>
<dbReference type="SUPFAM" id="SSF51445">
    <property type="entry name" value="(Trans)glycosidases"/>
    <property type="match status" value="1"/>
</dbReference>
<evidence type="ECO:0000313" key="11">
    <source>
        <dbReference type="Proteomes" id="UP000000323"/>
    </source>
</evidence>
<dbReference type="CAZy" id="GH36">
    <property type="family name" value="Glycoside Hydrolase Family 36"/>
</dbReference>
<evidence type="ECO:0000256" key="2">
    <source>
        <dbReference type="ARBA" id="ARBA00012755"/>
    </source>
</evidence>
<feature type="active site" description="Nucleophile" evidence="6">
    <location>
        <position position="450"/>
    </location>
</feature>
<dbReference type="CDD" id="cd14791">
    <property type="entry name" value="GH36"/>
    <property type="match status" value="1"/>
</dbReference>
<keyword evidence="11" id="KW-1185">Reference proteome</keyword>
<dbReference type="Gene3D" id="2.60.40.1180">
    <property type="entry name" value="Golgi alpha-mannosidase II"/>
    <property type="match status" value="1"/>
</dbReference>
<evidence type="ECO:0000256" key="7">
    <source>
        <dbReference type="PIRSR" id="PIRSR005536-2"/>
    </source>
</evidence>
<feature type="binding site" evidence="7">
    <location>
        <position position="171"/>
    </location>
    <ligand>
        <name>substrate</name>
    </ligand>
</feature>
<dbReference type="HOGENOM" id="CLU_009640_2_1_0"/>
<proteinExistence type="inferred from homology"/>
<dbReference type="InterPro" id="IPR000111">
    <property type="entry name" value="Glyco_hydro_27/36_CS"/>
</dbReference>
<feature type="binding site" evidence="7">
    <location>
        <begin position="338"/>
        <end position="339"/>
    </location>
    <ligand>
        <name>substrate</name>
    </ligand>
</feature>
<evidence type="ECO:0000313" key="10">
    <source>
        <dbReference type="EMBL" id="ACZ43333.1"/>
    </source>
</evidence>
<keyword evidence="4 5" id="KW-0326">Glycosidase</keyword>
<evidence type="ECO:0000256" key="6">
    <source>
        <dbReference type="PIRSR" id="PIRSR005536-1"/>
    </source>
</evidence>
<evidence type="ECO:0000256" key="1">
    <source>
        <dbReference type="ARBA" id="ARBA00001255"/>
    </source>
</evidence>
<feature type="binding site" evidence="7">
    <location>
        <position position="498"/>
    </location>
    <ligand>
        <name>substrate</name>
    </ligand>
</feature>
<dbReference type="PANTHER" id="PTHR43053">
    <property type="entry name" value="GLYCOSIDASE FAMILY 31"/>
    <property type="match status" value="1"/>
</dbReference>
<dbReference type="InterPro" id="IPR013780">
    <property type="entry name" value="Glyco_hydro_b"/>
</dbReference>
<keyword evidence="3 5" id="KW-0378">Hydrolase</keyword>
<accession>D1CHW2</accession>
<comment type="similarity">
    <text evidence="5">Belongs to the glycosyl hydrolase.</text>
</comment>
<dbReference type="InterPro" id="IPR031704">
    <property type="entry name" value="Glyco_hydro_36_N"/>
</dbReference>
<dbReference type="PANTHER" id="PTHR43053:SF3">
    <property type="entry name" value="ALPHA-GALACTOSIDASE C-RELATED"/>
    <property type="match status" value="1"/>
</dbReference>
<dbReference type="Gene3D" id="3.20.20.70">
    <property type="entry name" value="Aldolase class I"/>
    <property type="match status" value="1"/>
</dbReference>
<feature type="active site" description="Proton donor" evidence="6">
    <location>
        <position position="520"/>
    </location>
</feature>
<evidence type="ECO:0000259" key="8">
    <source>
        <dbReference type="Pfam" id="PF16874"/>
    </source>
</evidence>
<gene>
    <name evidence="10" type="ordered locus">Tter_2439</name>
</gene>